<organism evidence="2 3">
    <name type="scientific">Pararcticibacter amylolyticus</name>
    <dbReference type="NCBI Taxonomy" id="2173175"/>
    <lineage>
        <taxon>Bacteria</taxon>
        <taxon>Pseudomonadati</taxon>
        <taxon>Bacteroidota</taxon>
        <taxon>Sphingobacteriia</taxon>
        <taxon>Sphingobacteriales</taxon>
        <taxon>Sphingobacteriaceae</taxon>
        <taxon>Pararcticibacter</taxon>
    </lineage>
</organism>
<dbReference type="InterPro" id="IPR001322">
    <property type="entry name" value="Lamin_tail_dom"/>
</dbReference>
<protein>
    <recommendedName>
        <fullName evidence="1">LTD domain-containing protein</fullName>
    </recommendedName>
</protein>
<name>A0A2U2PEZ6_9SPHI</name>
<dbReference type="Gene3D" id="2.60.40.4070">
    <property type="match status" value="1"/>
</dbReference>
<evidence type="ECO:0000259" key="1">
    <source>
        <dbReference type="PROSITE" id="PS51841"/>
    </source>
</evidence>
<dbReference type="InterPro" id="IPR036415">
    <property type="entry name" value="Lamin_tail_dom_sf"/>
</dbReference>
<dbReference type="EMBL" id="QEAS01000011">
    <property type="protein sequence ID" value="PWG79975.1"/>
    <property type="molecule type" value="Genomic_DNA"/>
</dbReference>
<dbReference type="SUPFAM" id="SSF74853">
    <property type="entry name" value="Lamin A/C globular tail domain"/>
    <property type="match status" value="1"/>
</dbReference>
<reference evidence="2 3" key="1">
    <citation type="submission" date="2018-04" db="EMBL/GenBank/DDBJ databases">
        <title>Pedobacter chongqingensis sp. nov., isolated from a rottenly hemp rope.</title>
        <authorList>
            <person name="Cai Y."/>
        </authorList>
    </citation>
    <scope>NUCLEOTIDE SEQUENCE [LARGE SCALE GENOMIC DNA]</scope>
    <source>
        <strain evidence="2 3">FJ4-8</strain>
    </source>
</reference>
<proteinExistence type="predicted"/>
<gene>
    <name evidence="2" type="ORF">DDR33_14355</name>
</gene>
<dbReference type="AlphaFoldDB" id="A0A2U2PEZ6"/>
<dbReference type="Pfam" id="PF00932">
    <property type="entry name" value="LTD"/>
    <property type="match status" value="1"/>
</dbReference>
<sequence>MLLNDLNLSNMKKCLLFFCIFYVNSAFSQLQDSFDDKDFTNSPAWLGSTSSFCINKSGQLQSVKSDSAGMIYLATVNRKVTEATWEFYIQLNFSPSASNFARIYLQSDKQDLNEDLNGYFIQIGENGAKDSYDLYRKNGDSEVLLIDGKDGRANGSKIAARIRVNKTSEGKWILLTKNAEENAFTEEGQAPDSKPVENTGWFGVQCVYSKSRSDQFIFDDFKIGPLNTDPGTTPEEPGGFEGEKIMPGDILISEVLFNPRGEGADFVEIYNNSSKVMDLSDLSLATIKKDTLSSIKKISVNSVKFAPGQYIVLTTDPENIKNEYHTEHPDAFVKMTSMPAFNNDAGTVILYADSTRIDEFSYTEKMHFPLIKNPDGVSLERVSFSVDANSPGNFRSAAGAAGYATPTYKNSQFVENTVKNEGISLNSTTFSPDNDGFEDALIICYKLNDAGMIANITIYNDRGVPIKRVAKNLTLGAEGTISWDGMNDNNTLAPAGIYIVYAELFDINGHVKKYRKPCVLATRL</sequence>
<feature type="domain" description="LTD" evidence="1">
    <location>
        <begin position="228"/>
        <end position="364"/>
    </location>
</feature>
<keyword evidence="3" id="KW-1185">Reference proteome</keyword>
<evidence type="ECO:0000313" key="3">
    <source>
        <dbReference type="Proteomes" id="UP000245647"/>
    </source>
</evidence>
<dbReference type="PROSITE" id="PS51841">
    <property type="entry name" value="LTD"/>
    <property type="match status" value="1"/>
</dbReference>
<dbReference type="Proteomes" id="UP000245647">
    <property type="component" value="Unassembled WGS sequence"/>
</dbReference>
<accession>A0A2U2PEZ6</accession>
<comment type="caution">
    <text evidence="2">The sequence shown here is derived from an EMBL/GenBank/DDBJ whole genome shotgun (WGS) entry which is preliminary data.</text>
</comment>
<evidence type="ECO:0000313" key="2">
    <source>
        <dbReference type="EMBL" id="PWG79975.1"/>
    </source>
</evidence>